<keyword evidence="7" id="KW-0812">Transmembrane</keyword>
<keyword evidence="2" id="KW-0813">Transport</keyword>
<dbReference type="InterPro" id="IPR051163">
    <property type="entry name" value="Sodium:Solute_Symporter_SSF"/>
</dbReference>
<dbReference type="VEuPathDB" id="VectorBase:HLOH_046500"/>
<sequence length="162" mass="17698">MPTMVVASRRARFDLTNDENVWACAVGLLAGHAYRMGMDQMVVQRYASAKTLKDAQRTALMGSVLLVVSTSLLAAVAMALVYWYRDCDPLLSGAIKNIEQLIMVVHSSASGPFIGLFVLALAFPWANGKVHVLEAMVCWREGLKVLHSATQRQARIPATPLP</sequence>
<evidence type="ECO:0000256" key="3">
    <source>
        <dbReference type="ARBA" id="ARBA00022475"/>
    </source>
</evidence>
<feature type="transmembrane region" description="Helical" evidence="7">
    <location>
        <begin position="59"/>
        <end position="84"/>
    </location>
</feature>
<dbReference type="PANTHER" id="PTHR42985">
    <property type="entry name" value="SODIUM-COUPLED MONOCARBOXYLATE TRANSPORTER"/>
    <property type="match status" value="1"/>
</dbReference>
<accession>A0A9J6FXB2</accession>
<feature type="transmembrane region" description="Helical" evidence="7">
    <location>
        <begin position="104"/>
        <end position="126"/>
    </location>
</feature>
<dbReference type="OrthoDB" id="6508424at2759"/>
<dbReference type="PANTHER" id="PTHR42985:SF40">
    <property type="entry name" value="LD47995P-RELATED"/>
    <property type="match status" value="1"/>
</dbReference>
<dbReference type="GO" id="GO:0005886">
    <property type="term" value="C:plasma membrane"/>
    <property type="evidence" value="ECO:0007669"/>
    <property type="project" value="UniProtKB-SubCell"/>
</dbReference>
<keyword evidence="4" id="KW-0915">Sodium</keyword>
<comment type="subcellular location">
    <subcellularLocation>
        <location evidence="1">Cell membrane</location>
        <topology evidence="1">Multi-pass membrane protein</topology>
    </subcellularLocation>
</comment>
<evidence type="ECO:0000313" key="9">
    <source>
        <dbReference type="Proteomes" id="UP000821853"/>
    </source>
</evidence>
<comment type="caution">
    <text evidence="8">The sequence shown here is derived from an EMBL/GenBank/DDBJ whole genome shotgun (WGS) entry which is preliminary data.</text>
</comment>
<proteinExistence type="predicted"/>
<keyword evidence="7" id="KW-0472">Membrane</keyword>
<dbReference type="Proteomes" id="UP000821853">
    <property type="component" value="Chromosome 3"/>
</dbReference>
<evidence type="ECO:0000256" key="6">
    <source>
        <dbReference type="ARBA" id="ARBA00023201"/>
    </source>
</evidence>
<evidence type="ECO:0000256" key="1">
    <source>
        <dbReference type="ARBA" id="ARBA00004651"/>
    </source>
</evidence>
<keyword evidence="9" id="KW-1185">Reference proteome</keyword>
<dbReference type="AlphaFoldDB" id="A0A9J6FXB2"/>
<keyword evidence="6" id="KW-0739">Sodium transport</keyword>
<evidence type="ECO:0000313" key="8">
    <source>
        <dbReference type="EMBL" id="KAH9370774.1"/>
    </source>
</evidence>
<dbReference type="EMBL" id="JABSTR010000005">
    <property type="protein sequence ID" value="KAH9370774.1"/>
    <property type="molecule type" value="Genomic_DNA"/>
</dbReference>
<dbReference type="GO" id="GO:0006814">
    <property type="term" value="P:sodium ion transport"/>
    <property type="evidence" value="ECO:0007669"/>
    <property type="project" value="UniProtKB-KW"/>
</dbReference>
<protein>
    <submittedName>
        <fullName evidence="8">Uncharacterized protein</fullName>
    </submittedName>
</protein>
<dbReference type="Gene3D" id="1.20.1730.10">
    <property type="entry name" value="Sodium/glucose cotransporter"/>
    <property type="match status" value="1"/>
</dbReference>
<reference evidence="8 9" key="1">
    <citation type="journal article" date="2020" name="Cell">
        <title>Large-Scale Comparative Analyses of Tick Genomes Elucidate Their Genetic Diversity and Vector Capacities.</title>
        <authorList>
            <consortium name="Tick Genome and Microbiome Consortium (TIGMIC)"/>
            <person name="Jia N."/>
            <person name="Wang J."/>
            <person name="Shi W."/>
            <person name="Du L."/>
            <person name="Sun Y."/>
            <person name="Zhan W."/>
            <person name="Jiang J.F."/>
            <person name="Wang Q."/>
            <person name="Zhang B."/>
            <person name="Ji P."/>
            <person name="Bell-Sakyi L."/>
            <person name="Cui X.M."/>
            <person name="Yuan T.T."/>
            <person name="Jiang B.G."/>
            <person name="Yang W.F."/>
            <person name="Lam T.T."/>
            <person name="Chang Q.C."/>
            <person name="Ding S.J."/>
            <person name="Wang X.J."/>
            <person name="Zhu J.G."/>
            <person name="Ruan X.D."/>
            <person name="Zhao L."/>
            <person name="Wei J.T."/>
            <person name="Ye R.Z."/>
            <person name="Que T.C."/>
            <person name="Du C.H."/>
            <person name="Zhou Y.H."/>
            <person name="Cheng J.X."/>
            <person name="Dai P.F."/>
            <person name="Guo W.B."/>
            <person name="Han X.H."/>
            <person name="Huang E.J."/>
            <person name="Li L.F."/>
            <person name="Wei W."/>
            <person name="Gao Y.C."/>
            <person name="Liu J.Z."/>
            <person name="Shao H.Z."/>
            <person name="Wang X."/>
            <person name="Wang C.C."/>
            <person name="Yang T.C."/>
            <person name="Huo Q.B."/>
            <person name="Li W."/>
            <person name="Chen H.Y."/>
            <person name="Chen S.E."/>
            <person name="Zhou L.G."/>
            <person name="Ni X.B."/>
            <person name="Tian J.H."/>
            <person name="Sheng Y."/>
            <person name="Liu T."/>
            <person name="Pan Y.S."/>
            <person name="Xia L.Y."/>
            <person name="Li J."/>
            <person name="Zhao F."/>
            <person name="Cao W.C."/>
        </authorList>
    </citation>
    <scope>NUCLEOTIDE SEQUENCE [LARGE SCALE GENOMIC DNA]</scope>
    <source>
        <strain evidence="8">HaeL-2018</strain>
    </source>
</reference>
<name>A0A9J6FXB2_HAELO</name>
<organism evidence="8 9">
    <name type="scientific">Haemaphysalis longicornis</name>
    <name type="common">Bush tick</name>
    <dbReference type="NCBI Taxonomy" id="44386"/>
    <lineage>
        <taxon>Eukaryota</taxon>
        <taxon>Metazoa</taxon>
        <taxon>Ecdysozoa</taxon>
        <taxon>Arthropoda</taxon>
        <taxon>Chelicerata</taxon>
        <taxon>Arachnida</taxon>
        <taxon>Acari</taxon>
        <taxon>Parasitiformes</taxon>
        <taxon>Ixodida</taxon>
        <taxon>Ixodoidea</taxon>
        <taxon>Ixodidae</taxon>
        <taxon>Haemaphysalinae</taxon>
        <taxon>Haemaphysalis</taxon>
    </lineage>
</organism>
<keyword evidence="7" id="KW-1133">Transmembrane helix</keyword>
<keyword evidence="5" id="KW-0406">Ion transport</keyword>
<keyword evidence="3" id="KW-1003">Cell membrane</keyword>
<evidence type="ECO:0000256" key="4">
    <source>
        <dbReference type="ARBA" id="ARBA00023053"/>
    </source>
</evidence>
<evidence type="ECO:0000256" key="5">
    <source>
        <dbReference type="ARBA" id="ARBA00023065"/>
    </source>
</evidence>
<dbReference type="GO" id="GO:0015293">
    <property type="term" value="F:symporter activity"/>
    <property type="evidence" value="ECO:0007669"/>
    <property type="project" value="TreeGrafter"/>
</dbReference>
<evidence type="ECO:0000256" key="2">
    <source>
        <dbReference type="ARBA" id="ARBA00022448"/>
    </source>
</evidence>
<evidence type="ECO:0000256" key="7">
    <source>
        <dbReference type="SAM" id="Phobius"/>
    </source>
</evidence>
<dbReference type="InterPro" id="IPR038377">
    <property type="entry name" value="Na/Glc_symporter_sf"/>
</dbReference>
<gene>
    <name evidence="8" type="ORF">HPB48_014730</name>
</gene>